<sequence length="771" mass="87595">MVKEGMSFMEVESPQTHKGSKVKDKIKTAAIVVILVVVLALAIKVGVNSSSSCSSLPKGSSEASHFRPLHPGLGNSTEEYDQDGVCLSKSCITAAHNLFQNMDLSADPCQDFNQFACGKFIQNKVIPEEKSTYTGFTPVSETIYARARNILEEPTTEHDWDSFKKAKALYQSCMDEDTLEKLGLEPLQSALRELGGWPVLLGSSWDPSAFTWYNQMLRFNEKGFSKNQIVSCYVAPDYKNSSRRVIFLDQPNLGMSREYLIKGFDDPDVQEYYRFMIDAAKLLGMDFETTQQELKESLELEIDLALISAPREERRDRTKMYNKFLAKDIESLPGHPPSWASFIDTLIFDQTIGPDEPIIVKNPEYMADLSTLLTASSPRTISNYLGWRVVKSMFQFLNHDARAILLRFNKALTGVKVETPRWKFCANLVGFDSTSLKRFEIPIGSMYAMRHFSSQAKSKVLNLIQYLRKAFKDILDDIDWMDEVTRGNAQEKLTKIAENIAYPEEMLEQSLVDGLYTGLLVHNHSLIDNLLNITLWKRQFDCGRLRDPVLKRDWIDQGIVAVVNAFYNPFKNLITFPAGILQGHFFDDTVPMYLNFGAIGGVIGHEITHGFDDRGRQFDGDGNLRDWWAQSTKDKFVEKTNCIIHQYGNYTAQQIGMQLNGVTTQGENIADNGGLKEAYYGYEKWLSNHGQPESKLPGLGFNPKQLFWISWGQVWCAKWRDEALKKQIKTGAHSPNKFRIIGPLSNFDEFSIDFKCQADSPMNPQKKCQVW</sequence>
<evidence type="ECO:0000259" key="11">
    <source>
        <dbReference type="Pfam" id="PF05649"/>
    </source>
</evidence>
<evidence type="ECO:0000259" key="10">
    <source>
        <dbReference type="Pfam" id="PF01431"/>
    </source>
</evidence>
<evidence type="ECO:0000256" key="6">
    <source>
        <dbReference type="ARBA" id="ARBA00022833"/>
    </source>
</evidence>
<dbReference type="InterPro" id="IPR024079">
    <property type="entry name" value="MetalloPept_cat_dom_sf"/>
</dbReference>
<dbReference type="Proteomes" id="UP000318571">
    <property type="component" value="Chromosome 7"/>
</dbReference>
<feature type="domain" description="Peptidase M13 N-terminal" evidence="11">
    <location>
        <begin position="108"/>
        <end position="503"/>
    </location>
</feature>
<dbReference type="PRINTS" id="PR00786">
    <property type="entry name" value="NEPRILYSIN"/>
</dbReference>
<evidence type="ECO:0000256" key="3">
    <source>
        <dbReference type="ARBA" id="ARBA00022670"/>
    </source>
</evidence>
<dbReference type="EMBL" id="VCGU01000008">
    <property type="protein sequence ID" value="TRY71540.1"/>
    <property type="molecule type" value="Genomic_DNA"/>
</dbReference>
<evidence type="ECO:0000256" key="4">
    <source>
        <dbReference type="ARBA" id="ARBA00022723"/>
    </source>
</evidence>
<keyword evidence="13" id="KW-1185">Reference proteome</keyword>
<evidence type="ECO:0000256" key="7">
    <source>
        <dbReference type="ARBA" id="ARBA00023049"/>
    </source>
</evidence>
<accession>A0A553P1K6</accession>
<dbReference type="GO" id="GO:0004222">
    <property type="term" value="F:metalloendopeptidase activity"/>
    <property type="evidence" value="ECO:0007669"/>
    <property type="project" value="InterPro"/>
</dbReference>
<keyword evidence="6" id="KW-0862">Zinc</keyword>
<keyword evidence="9" id="KW-1133">Transmembrane helix</keyword>
<evidence type="ECO:0000256" key="1">
    <source>
        <dbReference type="ARBA" id="ARBA00001947"/>
    </source>
</evidence>
<feature type="compositionally biased region" description="Low complexity" evidence="8">
    <location>
        <begin position="49"/>
        <end position="61"/>
    </location>
</feature>
<dbReference type="Gene3D" id="3.40.390.10">
    <property type="entry name" value="Collagenase (Catalytic Domain)"/>
    <property type="match status" value="1"/>
</dbReference>
<evidence type="ECO:0000313" key="13">
    <source>
        <dbReference type="Proteomes" id="UP000318571"/>
    </source>
</evidence>
<evidence type="ECO:0000313" key="12">
    <source>
        <dbReference type="EMBL" id="TRY71540.1"/>
    </source>
</evidence>
<organism evidence="12 13">
    <name type="scientific">Tigriopus californicus</name>
    <name type="common">Marine copepod</name>
    <dbReference type="NCBI Taxonomy" id="6832"/>
    <lineage>
        <taxon>Eukaryota</taxon>
        <taxon>Metazoa</taxon>
        <taxon>Ecdysozoa</taxon>
        <taxon>Arthropoda</taxon>
        <taxon>Crustacea</taxon>
        <taxon>Multicrustacea</taxon>
        <taxon>Hexanauplia</taxon>
        <taxon>Copepoda</taxon>
        <taxon>Harpacticoida</taxon>
        <taxon>Harpacticidae</taxon>
        <taxon>Tigriopus</taxon>
    </lineage>
</organism>
<keyword evidence="4" id="KW-0479">Metal-binding</keyword>
<dbReference type="PANTHER" id="PTHR11733">
    <property type="entry name" value="ZINC METALLOPROTEASE FAMILY M13 NEPRILYSIN-RELATED"/>
    <property type="match status" value="1"/>
</dbReference>
<dbReference type="OrthoDB" id="6475849at2759"/>
<keyword evidence="9" id="KW-0472">Membrane</keyword>
<dbReference type="GO" id="GO:0005886">
    <property type="term" value="C:plasma membrane"/>
    <property type="evidence" value="ECO:0007669"/>
    <property type="project" value="TreeGrafter"/>
</dbReference>
<dbReference type="GO" id="GO:0046872">
    <property type="term" value="F:metal ion binding"/>
    <property type="evidence" value="ECO:0007669"/>
    <property type="project" value="UniProtKB-KW"/>
</dbReference>
<comment type="caution">
    <text evidence="12">The sequence shown here is derived from an EMBL/GenBank/DDBJ whole genome shotgun (WGS) entry which is preliminary data.</text>
</comment>
<evidence type="ECO:0000256" key="8">
    <source>
        <dbReference type="SAM" id="MobiDB-lite"/>
    </source>
</evidence>
<dbReference type="InterPro" id="IPR018497">
    <property type="entry name" value="Peptidase_M13_C"/>
</dbReference>
<comment type="cofactor">
    <cofactor evidence="1">
        <name>Zn(2+)</name>
        <dbReference type="ChEBI" id="CHEBI:29105"/>
    </cofactor>
</comment>
<dbReference type="Pfam" id="PF01431">
    <property type="entry name" value="Peptidase_M13"/>
    <property type="match status" value="1"/>
</dbReference>
<evidence type="ECO:0008006" key="14">
    <source>
        <dbReference type="Google" id="ProtNLM"/>
    </source>
</evidence>
<dbReference type="InterPro" id="IPR008753">
    <property type="entry name" value="Peptidase_M13_N"/>
</dbReference>
<keyword evidence="3" id="KW-0645">Protease</keyword>
<evidence type="ECO:0000256" key="5">
    <source>
        <dbReference type="ARBA" id="ARBA00022801"/>
    </source>
</evidence>
<dbReference type="InterPro" id="IPR000718">
    <property type="entry name" value="Peptidase_M13"/>
</dbReference>
<dbReference type="OMA" id="WINSHAI"/>
<dbReference type="CDD" id="cd08662">
    <property type="entry name" value="M13"/>
    <property type="match status" value="1"/>
</dbReference>
<dbReference type="PANTHER" id="PTHR11733:SF224">
    <property type="entry name" value="NEPRILYSIN-2"/>
    <property type="match status" value="1"/>
</dbReference>
<feature type="region of interest" description="Disordered" evidence="8">
    <location>
        <begin position="49"/>
        <end position="74"/>
    </location>
</feature>
<dbReference type="Gene3D" id="1.10.1380.10">
    <property type="entry name" value="Neutral endopeptidase , domain2"/>
    <property type="match status" value="1"/>
</dbReference>
<gene>
    <name evidence="12" type="ORF">TCAL_12236</name>
</gene>
<reference evidence="12 13" key="1">
    <citation type="journal article" date="2018" name="Nat. Ecol. Evol.">
        <title>Genomic signatures of mitonuclear coevolution across populations of Tigriopus californicus.</title>
        <authorList>
            <person name="Barreto F.S."/>
            <person name="Watson E.T."/>
            <person name="Lima T.G."/>
            <person name="Willett C.S."/>
            <person name="Edmands S."/>
            <person name="Li W."/>
            <person name="Burton R.S."/>
        </authorList>
    </citation>
    <scope>NUCLEOTIDE SEQUENCE [LARGE SCALE GENOMIC DNA]</scope>
    <source>
        <strain evidence="12 13">San Diego</strain>
    </source>
</reference>
<keyword evidence="5" id="KW-0378">Hydrolase</keyword>
<name>A0A553P1K6_TIGCA</name>
<dbReference type="PROSITE" id="PS51885">
    <property type="entry name" value="NEPRILYSIN"/>
    <property type="match status" value="1"/>
</dbReference>
<dbReference type="Pfam" id="PF05649">
    <property type="entry name" value="Peptidase_M13_N"/>
    <property type="match status" value="1"/>
</dbReference>
<protein>
    <recommendedName>
        <fullName evidence="14">Peptidase M13 C-terminal domain-containing protein</fullName>
    </recommendedName>
</protein>
<feature type="domain" description="Peptidase M13 C-terminal" evidence="10">
    <location>
        <begin position="564"/>
        <end position="770"/>
    </location>
</feature>
<evidence type="ECO:0000256" key="9">
    <source>
        <dbReference type="SAM" id="Phobius"/>
    </source>
</evidence>
<feature type="transmembrane region" description="Helical" evidence="9">
    <location>
        <begin position="28"/>
        <end position="47"/>
    </location>
</feature>
<dbReference type="SUPFAM" id="SSF55486">
    <property type="entry name" value="Metalloproteases ('zincins'), catalytic domain"/>
    <property type="match status" value="1"/>
</dbReference>
<dbReference type="InterPro" id="IPR042089">
    <property type="entry name" value="Peptidase_M13_dom_2"/>
</dbReference>
<keyword evidence="9" id="KW-0812">Transmembrane</keyword>
<dbReference type="AlphaFoldDB" id="A0A553P1K6"/>
<evidence type="ECO:0000256" key="2">
    <source>
        <dbReference type="ARBA" id="ARBA00007357"/>
    </source>
</evidence>
<comment type="similarity">
    <text evidence="2">Belongs to the peptidase M13 family.</text>
</comment>
<dbReference type="GO" id="GO:0016485">
    <property type="term" value="P:protein processing"/>
    <property type="evidence" value="ECO:0007669"/>
    <property type="project" value="TreeGrafter"/>
</dbReference>
<proteinExistence type="inferred from homology"/>
<keyword evidence="7" id="KW-0482">Metalloprotease</keyword>